<evidence type="ECO:0000256" key="5">
    <source>
        <dbReference type="SAM" id="SignalP"/>
    </source>
</evidence>
<dbReference type="AlphaFoldDB" id="A0A933L274"/>
<dbReference type="Pfam" id="PF01547">
    <property type="entry name" value="SBP_bac_1"/>
    <property type="match status" value="1"/>
</dbReference>
<evidence type="ECO:0000256" key="2">
    <source>
        <dbReference type="ARBA" id="ARBA00008520"/>
    </source>
</evidence>
<dbReference type="GO" id="GO:0042597">
    <property type="term" value="C:periplasmic space"/>
    <property type="evidence" value="ECO:0007669"/>
    <property type="project" value="UniProtKB-SubCell"/>
</dbReference>
<dbReference type="InterPro" id="IPR050490">
    <property type="entry name" value="Bact_solute-bd_prot1"/>
</dbReference>
<comment type="caution">
    <text evidence="6">The sequence shown here is derived from an EMBL/GenBank/DDBJ whole genome shotgun (WGS) entry which is preliminary data.</text>
</comment>
<evidence type="ECO:0000256" key="1">
    <source>
        <dbReference type="ARBA" id="ARBA00004418"/>
    </source>
</evidence>
<feature type="chain" id="PRO_5037528982" evidence="5">
    <location>
        <begin position="24"/>
        <end position="415"/>
    </location>
</feature>
<protein>
    <submittedName>
        <fullName evidence="6">Carbohydrate ABC transporter substrate-binding protein</fullName>
    </submittedName>
</protein>
<dbReference type="PANTHER" id="PTHR43649">
    <property type="entry name" value="ARABINOSE-BINDING PROTEIN-RELATED"/>
    <property type="match status" value="1"/>
</dbReference>
<keyword evidence="4" id="KW-0574">Periplasm</keyword>
<dbReference type="PANTHER" id="PTHR43649:SF29">
    <property type="entry name" value="OSMOPROTECTIVE COMPOUNDS-BINDING PROTEIN GGTB"/>
    <property type="match status" value="1"/>
</dbReference>
<organism evidence="6 7">
    <name type="scientific">Devosia nanyangense</name>
    <dbReference type="NCBI Taxonomy" id="1228055"/>
    <lineage>
        <taxon>Bacteria</taxon>
        <taxon>Pseudomonadati</taxon>
        <taxon>Pseudomonadota</taxon>
        <taxon>Alphaproteobacteria</taxon>
        <taxon>Hyphomicrobiales</taxon>
        <taxon>Devosiaceae</taxon>
        <taxon>Devosia</taxon>
    </lineage>
</organism>
<dbReference type="EMBL" id="JACRAF010000023">
    <property type="protein sequence ID" value="MBI4921690.1"/>
    <property type="molecule type" value="Genomic_DNA"/>
</dbReference>
<name>A0A933L274_9HYPH</name>
<evidence type="ECO:0000256" key="4">
    <source>
        <dbReference type="ARBA" id="ARBA00022764"/>
    </source>
</evidence>
<proteinExistence type="inferred from homology"/>
<dbReference type="InterPro" id="IPR006059">
    <property type="entry name" value="SBP"/>
</dbReference>
<dbReference type="Proteomes" id="UP000782610">
    <property type="component" value="Unassembled WGS sequence"/>
</dbReference>
<reference evidence="6" key="1">
    <citation type="submission" date="2020-07" db="EMBL/GenBank/DDBJ databases">
        <title>Huge and variable diversity of episymbiotic CPR bacteria and DPANN archaea in groundwater ecosystems.</title>
        <authorList>
            <person name="He C.Y."/>
            <person name="Keren R."/>
            <person name="Whittaker M."/>
            <person name="Farag I.F."/>
            <person name="Doudna J."/>
            <person name="Cate J.H.D."/>
            <person name="Banfield J.F."/>
        </authorList>
    </citation>
    <scope>NUCLEOTIDE SEQUENCE</scope>
    <source>
        <strain evidence="6">NC_groundwater_1586_Pr3_B-0.1um_66_15</strain>
    </source>
</reference>
<feature type="signal peptide" evidence="5">
    <location>
        <begin position="1"/>
        <end position="23"/>
    </location>
</feature>
<comment type="similarity">
    <text evidence="2">Belongs to the bacterial solute-binding protein 1 family.</text>
</comment>
<evidence type="ECO:0000256" key="3">
    <source>
        <dbReference type="ARBA" id="ARBA00022448"/>
    </source>
</evidence>
<dbReference type="Gene3D" id="3.40.190.10">
    <property type="entry name" value="Periplasmic binding protein-like II"/>
    <property type="match status" value="2"/>
</dbReference>
<accession>A0A933L274</accession>
<evidence type="ECO:0000313" key="6">
    <source>
        <dbReference type="EMBL" id="MBI4921690.1"/>
    </source>
</evidence>
<dbReference type="SUPFAM" id="SSF53850">
    <property type="entry name" value="Periplasmic binding protein-like II"/>
    <property type="match status" value="1"/>
</dbReference>
<gene>
    <name evidence="6" type="ORF">HY834_08065</name>
</gene>
<keyword evidence="5" id="KW-0732">Signal</keyword>
<comment type="subcellular location">
    <subcellularLocation>
        <location evidence="1">Periplasm</location>
    </subcellularLocation>
</comment>
<evidence type="ECO:0000313" key="7">
    <source>
        <dbReference type="Proteomes" id="UP000782610"/>
    </source>
</evidence>
<sequence>MRMKYLAATAAALLLSAAPLASAARELIVYHGWSSKAEVAALHVLQDALTAKGHSWKDLAIPHNSGVNVSLVNLVTGGEPPNAFVNSDPGVYRDLQGLGLARDLTDYYKQIGATDNFFPIIRELSTVDGKMVKVPLFMHIDGMVYWNMEVAKKAGVDPTAWKSVDEMIADFPKVKEAGFVAAAVGGQAFQVGYLFHAMLAATAGPDIYNRMYGAEVDPTVFDTPEVKKAIEIVRVFSEQATPESENRPWNETTNTVIAGQALFHIMGDWMKGEWLAAGKKPGVDFGCEVIPGTKAVSVTSDAMGVLGGQDAEIDKAELDLVAAFVDPVVSAKANQQKGSTSPRADASTEFQDDCNKVAMAALNVPNGQVANPFNITNSDWHNAIWTVMYNFWSDKNLTTDDAVQALKDNYDQVFG</sequence>
<keyword evidence="3" id="KW-0813">Transport</keyword>